<dbReference type="EMBL" id="JACJVJ010000002">
    <property type="protein sequence ID" value="MBC2777976.1"/>
    <property type="molecule type" value="Genomic_DNA"/>
</dbReference>
<evidence type="ECO:0000313" key="4">
    <source>
        <dbReference type="Proteomes" id="UP000564378"/>
    </source>
</evidence>
<sequence length="231" mass="25438">MSRKAHWILGILGVVIVATAAYFAAMSMGLGDYDGGIDEAAPESATDDLAAMSPGERLCSAQSTVDSIRQRIFSRARTTREDDGEMLSRLETGTVARIEGAHLVNFNESTEEARCEGRLVLELPRGTEPAFNYSRRLTAELDFVAQPTVGGRGMVSRMTGADMIIDRLADADLVARADSQEDELRFPDREKEEFDPELPDPEYYEPDPRLPELDGDSPENLLPPDMRRGGN</sequence>
<comment type="caution">
    <text evidence="3">The sequence shown here is derived from an EMBL/GenBank/DDBJ whole genome shotgun (WGS) entry which is preliminary data.</text>
</comment>
<dbReference type="Proteomes" id="UP000564378">
    <property type="component" value="Unassembled WGS sequence"/>
</dbReference>
<feature type="transmembrane region" description="Helical" evidence="2">
    <location>
        <begin position="6"/>
        <end position="25"/>
    </location>
</feature>
<evidence type="ECO:0000256" key="2">
    <source>
        <dbReference type="SAM" id="Phobius"/>
    </source>
</evidence>
<keyword evidence="2" id="KW-0472">Membrane</keyword>
<accession>A0A842HY01</accession>
<protein>
    <submittedName>
        <fullName evidence="3">Uncharacterized protein</fullName>
    </submittedName>
</protein>
<reference evidence="3 4" key="1">
    <citation type="submission" date="2020-08" db="EMBL/GenBank/DDBJ databases">
        <title>Draft genome sequence of Parasphingopyxis sp. GrpM-11.</title>
        <authorList>
            <person name="Oh J."/>
            <person name="Roh D.-H."/>
        </authorList>
    </citation>
    <scope>NUCLEOTIDE SEQUENCE [LARGE SCALE GENOMIC DNA]</scope>
    <source>
        <strain evidence="3 4">GrpM-11</strain>
    </source>
</reference>
<keyword evidence="2" id="KW-0812">Transmembrane</keyword>
<feature type="compositionally biased region" description="Basic and acidic residues" evidence="1">
    <location>
        <begin position="179"/>
        <end position="192"/>
    </location>
</feature>
<evidence type="ECO:0000256" key="1">
    <source>
        <dbReference type="SAM" id="MobiDB-lite"/>
    </source>
</evidence>
<keyword evidence="2" id="KW-1133">Transmembrane helix</keyword>
<feature type="region of interest" description="Disordered" evidence="1">
    <location>
        <begin position="179"/>
        <end position="231"/>
    </location>
</feature>
<feature type="compositionally biased region" description="Acidic residues" evidence="1">
    <location>
        <begin position="193"/>
        <end position="205"/>
    </location>
</feature>
<keyword evidence="4" id="KW-1185">Reference proteome</keyword>
<evidence type="ECO:0000313" key="3">
    <source>
        <dbReference type="EMBL" id="MBC2777976.1"/>
    </source>
</evidence>
<gene>
    <name evidence="3" type="ORF">H6P80_10135</name>
</gene>
<dbReference type="RefSeq" id="WP_185801272.1">
    <property type="nucleotide sequence ID" value="NZ_JACJVJ010000002.1"/>
</dbReference>
<organism evidence="3 4">
    <name type="scientific">Parasphingopyxis marina</name>
    <dbReference type="NCBI Taxonomy" id="2761622"/>
    <lineage>
        <taxon>Bacteria</taxon>
        <taxon>Pseudomonadati</taxon>
        <taxon>Pseudomonadota</taxon>
        <taxon>Alphaproteobacteria</taxon>
        <taxon>Sphingomonadales</taxon>
        <taxon>Sphingomonadaceae</taxon>
        <taxon>Parasphingopyxis</taxon>
    </lineage>
</organism>
<dbReference type="AlphaFoldDB" id="A0A842HY01"/>
<proteinExistence type="predicted"/>
<name>A0A842HY01_9SPHN</name>